<keyword evidence="1" id="KW-0472">Membrane</keyword>
<feature type="transmembrane region" description="Helical" evidence="1">
    <location>
        <begin position="58"/>
        <end position="78"/>
    </location>
</feature>
<dbReference type="AlphaFoldDB" id="A0A1Z3U7R5"/>
<dbReference type="KEGG" id="bvc:CEP68_07205"/>
<feature type="transmembrane region" description="Helical" evidence="1">
    <location>
        <begin position="33"/>
        <end position="52"/>
    </location>
</feature>
<keyword evidence="1" id="KW-0812">Transmembrane</keyword>
<evidence type="ECO:0000256" key="1">
    <source>
        <dbReference type="SAM" id="Phobius"/>
    </source>
</evidence>
<keyword evidence="1" id="KW-1133">Transmembrane helix</keyword>
<gene>
    <name evidence="2" type="ORF">CEP68_07205</name>
</gene>
<dbReference type="GeneID" id="34016005"/>
<dbReference type="EMBL" id="CP022048">
    <property type="protein sequence ID" value="ASE39305.1"/>
    <property type="molecule type" value="Genomic_DNA"/>
</dbReference>
<evidence type="ECO:0000313" key="2">
    <source>
        <dbReference type="EMBL" id="ASE39305.1"/>
    </source>
</evidence>
<dbReference type="Proteomes" id="UP000197050">
    <property type="component" value="Chromosome"/>
</dbReference>
<name>A0A1Z3U7R5_BREVE</name>
<dbReference type="RefSeq" id="WP_040349351.1">
    <property type="nucleotide sequence ID" value="NZ_CP022048.2"/>
</dbReference>
<sequence length="103" mass="10767">MLDTLVAIGVSLFAGGLVFCMALLLLGAHKVPLHFGYGAILGGVIGCSFVFGPRDRPGLMVVGGLVVVWVLGTAVLYASRDQIVLRPHEHRSAAAKSAPRKAD</sequence>
<proteinExistence type="predicted"/>
<organism evidence="2 3">
    <name type="scientific">Brevundimonas vesicularis</name>
    <name type="common">Pseudomonas vesicularis</name>
    <dbReference type="NCBI Taxonomy" id="41276"/>
    <lineage>
        <taxon>Bacteria</taxon>
        <taxon>Pseudomonadati</taxon>
        <taxon>Pseudomonadota</taxon>
        <taxon>Alphaproteobacteria</taxon>
        <taxon>Caulobacterales</taxon>
        <taxon>Caulobacteraceae</taxon>
        <taxon>Brevundimonas</taxon>
    </lineage>
</organism>
<protein>
    <submittedName>
        <fullName evidence="2">Uncharacterized protein</fullName>
    </submittedName>
</protein>
<feature type="transmembrane region" description="Helical" evidence="1">
    <location>
        <begin position="6"/>
        <end position="26"/>
    </location>
</feature>
<evidence type="ECO:0000313" key="3">
    <source>
        <dbReference type="Proteomes" id="UP000197050"/>
    </source>
</evidence>
<accession>A0A1Z3U7R5</accession>
<reference evidence="3" key="1">
    <citation type="submission" date="2017-06" db="EMBL/GenBank/DDBJ databases">
        <title>FDA dAtabase for Regulatory Grade micrObial Sequences (FDA-ARGOS): Supporting development and validation of Infectious Disease Dx tests.</title>
        <authorList>
            <person name="Minogue T."/>
            <person name="Wolcott M."/>
            <person name="Wasieloski L."/>
            <person name="Aguilar W."/>
            <person name="Moore D."/>
            <person name="Tallon L."/>
            <person name="Sadzewicz L."/>
            <person name="Sengamalay N."/>
            <person name="Ott S."/>
            <person name="Godinez A."/>
            <person name="Nagaraj S."/>
            <person name="Nadendla S."/>
            <person name="Geyer C."/>
            <person name="Sichtig H."/>
        </authorList>
    </citation>
    <scope>NUCLEOTIDE SEQUENCE [LARGE SCALE GENOMIC DNA]</scope>
    <source>
        <strain evidence="3">FDAARGOS_289</strain>
    </source>
</reference>